<evidence type="ECO:0000256" key="1">
    <source>
        <dbReference type="SAM" id="Phobius"/>
    </source>
</evidence>
<feature type="transmembrane region" description="Helical" evidence="1">
    <location>
        <begin position="84"/>
        <end position="104"/>
    </location>
</feature>
<keyword evidence="3" id="KW-1185">Reference proteome</keyword>
<dbReference type="RefSeq" id="WP_306871316.1">
    <property type="nucleotide sequence ID" value="NZ_JAUSRB010000002.1"/>
</dbReference>
<keyword evidence="1" id="KW-0472">Membrane</keyword>
<feature type="transmembrane region" description="Helical" evidence="1">
    <location>
        <begin position="167"/>
        <end position="185"/>
    </location>
</feature>
<comment type="caution">
    <text evidence="2">The sequence shown here is derived from an EMBL/GenBank/DDBJ whole genome shotgun (WGS) entry which is preliminary data.</text>
</comment>
<keyword evidence="1" id="KW-0812">Transmembrane</keyword>
<evidence type="ECO:0000313" key="2">
    <source>
        <dbReference type="EMBL" id="MDP9868442.1"/>
    </source>
</evidence>
<dbReference type="Proteomes" id="UP001230426">
    <property type="component" value="Unassembled WGS sequence"/>
</dbReference>
<evidence type="ECO:0008006" key="4">
    <source>
        <dbReference type="Google" id="ProtNLM"/>
    </source>
</evidence>
<feature type="transmembrane region" description="Helical" evidence="1">
    <location>
        <begin position="241"/>
        <end position="261"/>
    </location>
</feature>
<evidence type="ECO:0000313" key="3">
    <source>
        <dbReference type="Proteomes" id="UP001230426"/>
    </source>
</evidence>
<feature type="transmembrane region" description="Helical" evidence="1">
    <location>
        <begin position="49"/>
        <end position="72"/>
    </location>
</feature>
<accession>A0ABT9RGP4</accession>
<feature type="transmembrane region" description="Helical" evidence="1">
    <location>
        <begin position="139"/>
        <end position="161"/>
    </location>
</feature>
<feature type="transmembrane region" description="Helical" evidence="1">
    <location>
        <begin position="217"/>
        <end position="235"/>
    </location>
</feature>
<proteinExistence type="predicted"/>
<organism evidence="2 3">
    <name type="scientific">Streptosporangium brasiliense</name>
    <dbReference type="NCBI Taxonomy" id="47480"/>
    <lineage>
        <taxon>Bacteria</taxon>
        <taxon>Bacillati</taxon>
        <taxon>Actinomycetota</taxon>
        <taxon>Actinomycetes</taxon>
        <taxon>Streptosporangiales</taxon>
        <taxon>Streptosporangiaceae</taxon>
        <taxon>Streptosporangium</taxon>
    </lineage>
</organism>
<name>A0ABT9RGP4_9ACTN</name>
<dbReference type="EMBL" id="JAUSRB010000002">
    <property type="protein sequence ID" value="MDP9868442.1"/>
    <property type="molecule type" value="Genomic_DNA"/>
</dbReference>
<reference evidence="2 3" key="1">
    <citation type="submission" date="2023-07" db="EMBL/GenBank/DDBJ databases">
        <title>Sequencing the genomes of 1000 actinobacteria strains.</title>
        <authorList>
            <person name="Klenk H.-P."/>
        </authorList>
    </citation>
    <scope>NUCLEOTIDE SEQUENCE [LARGE SCALE GENOMIC DNA]</scope>
    <source>
        <strain evidence="2 3">DSM 44109</strain>
    </source>
</reference>
<gene>
    <name evidence="2" type="ORF">J2S55_007708</name>
</gene>
<protein>
    <recommendedName>
        <fullName evidence="4">ABC transporter permease</fullName>
    </recommendedName>
</protein>
<keyword evidence="1" id="KW-1133">Transmembrane helix</keyword>
<sequence length="275" mass="28339">MTNASMSDAGPPSADIRCAETWLRRHGLSDGPPTPLLAARLAARRRVRLLGSVLLAVLIIAASLAQVAALPGASAPGGSGSHRLVPVLVLSVSIVALLLTQALLDAWVRRVDRRVGAALPRRVTHPVQLGWAALLGRPYAVMAGATFACASALGVSALVVTEGTARHAAVVLLVAVTGVALGAVLQLREMLARPVVAEDEVSLTADVVMRIEDAREGSAPAVLWALPVVLLSGFAPGWWNAASVGFLVLGALAFVAVHVRAPSYAATARRAVGLQ</sequence>